<dbReference type="EMBL" id="PP511379">
    <property type="protein sequence ID" value="XCD03626.1"/>
    <property type="molecule type" value="Genomic_DNA"/>
</dbReference>
<proteinExistence type="predicted"/>
<name>A0AAU8AWU0_9CAUD</name>
<evidence type="ECO:0008006" key="2">
    <source>
        <dbReference type="Google" id="ProtNLM"/>
    </source>
</evidence>
<sequence>MKKLTTFLLALCVVALTGCENSTADAQPQRRVENRQPQNDPCMSRIYFDGHYYVKYETNSRIGIISITHDPDCPCHKTNSERRKRTFVLHENNPTDCFNAVFRLTQPICTGMVRLCREAEV</sequence>
<accession>A0AAU8AWU0</accession>
<organism evidence="1">
    <name type="scientific">Dulem virus 40</name>
    <dbReference type="NCBI Taxonomy" id="3145758"/>
    <lineage>
        <taxon>Viruses</taxon>
        <taxon>Duplodnaviria</taxon>
        <taxon>Heunggongvirae</taxon>
        <taxon>Uroviricota</taxon>
        <taxon>Caudoviricetes</taxon>
    </lineage>
</organism>
<dbReference type="PROSITE" id="PS51257">
    <property type="entry name" value="PROKAR_LIPOPROTEIN"/>
    <property type="match status" value="1"/>
</dbReference>
<reference evidence="1" key="1">
    <citation type="submission" date="2024-03" db="EMBL/GenBank/DDBJ databases">
        <title>Diverse circular DNA viruses in blood, oral, and fecal samples of captive lemurs.</title>
        <authorList>
            <person name="Paietta E.N."/>
            <person name="Kraberger S."/>
            <person name="Lund M.C."/>
            <person name="Custer J.M."/>
            <person name="Vargas K.M."/>
            <person name="Ehmke E.E."/>
            <person name="Yoder A.D."/>
            <person name="Varsani A."/>
        </authorList>
    </citation>
    <scope>NUCLEOTIDE SEQUENCE</scope>
    <source>
        <strain evidence="1">Duke_21_1</strain>
    </source>
</reference>
<evidence type="ECO:0000313" key="1">
    <source>
        <dbReference type="EMBL" id="XCD03626.1"/>
    </source>
</evidence>
<protein>
    <recommendedName>
        <fullName evidence="2">Secreted protein</fullName>
    </recommendedName>
</protein>